<feature type="region of interest" description="Disordered" evidence="2">
    <location>
        <begin position="582"/>
        <end position="607"/>
    </location>
</feature>
<accession>A0A3P8UGI5</accession>
<protein>
    <submittedName>
        <fullName evidence="5">N-acetylglucosamine-1-phosphodiester alpha-N-acetylglucosaminidase</fullName>
    </submittedName>
</protein>
<feature type="compositionally biased region" description="Acidic residues" evidence="2">
    <location>
        <begin position="594"/>
        <end position="607"/>
    </location>
</feature>
<dbReference type="Pfam" id="PF23106">
    <property type="entry name" value="EGF_Teneurin"/>
    <property type="match status" value="2"/>
</dbReference>
<dbReference type="STRING" id="244447.ENSCSEP00000000949"/>
<evidence type="ECO:0000259" key="4">
    <source>
        <dbReference type="PROSITE" id="PS50026"/>
    </source>
</evidence>
<organism evidence="5 6">
    <name type="scientific">Cynoglossus semilaevis</name>
    <name type="common">Tongue sole</name>
    <dbReference type="NCBI Taxonomy" id="244447"/>
    <lineage>
        <taxon>Eukaryota</taxon>
        <taxon>Metazoa</taxon>
        <taxon>Chordata</taxon>
        <taxon>Craniata</taxon>
        <taxon>Vertebrata</taxon>
        <taxon>Euteleostomi</taxon>
        <taxon>Actinopterygii</taxon>
        <taxon>Neopterygii</taxon>
        <taxon>Teleostei</taxon>
        <taxon>Neoteleostei</taxon>
        <taxon>Acanthomorphata</taxon>
        <taxon>Carangaria</taxon>
        <taxon>Pleuronectiformes</taxon>
        <taxon>Pleuronectoidei</taxon>
        <taxon>Cynoglossidae</taxon>
        <taxon>Cynoglossinae</taxon>
        <taxon>Cynoglossus</taxon>
    </lineage>
</organism>
<feature type="domain" description="EGF-like" evidence="4">
    <location>
        <begin position="416"/>
        <end position="451"/>
    </location>
</feature>
<dbReference type="Proteomes" id="UP000265120">
    <property type="component" value="Chromosome 13"/>
</dbReference>
<sequence>MAAASIQTSGPWLLLLQLLLFQSLPCDAGDSRHNDTSGDSRESMYNHFLQVQDHSHDPAHPDRHTPDCQPVIHGTGSYESWPGSNHSNVPVADSLLFVTDIPEESKYVYGRLTRVHDPLRTVSVLEPGGPGGCGMNLMVSVEETAQAAGCLYAQNAGFFHVDTRQCLGNIISNGQMVQESNGVQNAQFGIRKDGTLVFGYLSEEDVMDQSNPFVQLVTGVVWLLRNREVYINQSLEAECDKTQETGSLSTFVNVLSARTAVGHDAEGKLVLFHCEGQTGVRGMSLWEVAEFLKNYGVINAINLDGGGSSTFVINGTLASYPTDHCASDGRWRCGRRVSTILCVHPRRCQPPDCSGHGDCVDGRCQCQRGWEGVACDALTCQPSECGAHGVCTADGCLCDAGWQGQNCSQECLPGFYGDNCKQRCTCANGASCDNVHGRCFCPPGFHGDFCEKVCPLGFFGISCSQKCVCDYQCLCDAQTGSCNNTQQPDYNHTAVQCLVNQMKKSWRRQDEEGHRGQTEPPYLSERWWLVITLTLTSLLSLSLLLHFLKQPACPGLAAVHLAKRQDYSYIPLGDISEAASRAEAHMNESRTLGEEMEDSDPEEEIRL</sequence>
<dbReference type="PROSITE" id="PS00022">
    <property type="entry name" value="EGF_1"/>
    <property type="match status" value="2"/>
</dbReference>
<dbReference type="PANTHER" id="PTHR40446:SF2">
    <property type="entry name" value="N-ACETYLGLUCOSAMINE-1-PHOSPHODIESTER ALPHA-N-ACETYLGLUCOSAMINIDASE"/>
    <property type="match status" value="1"/>
</dbReference>
<feature type="signal peptide" evidence="3">
    <location>
        <begin position="1"/>
        <end position="28"/>
    </location>
</feature>
<dbReference type="OrthoDB" id="192253at2759"/>
<dbReference type="CDD" id="cd00054">
    <property type="entry name" value="EGF_CA"/>
    <property type="match status" value="1"/>
</dbReference>
<feature type="disulfide bond" evidence="1">
    <location>
        <begin position="441"/>
        <end position="450"/>
    </location>
</feature>
<keyword evidence="1" id="KW-0245">EGF-like domain</keyword>
<reference evidence="5" key="2">
    <citation type="submission" date="2025-08" db="UniProtKB">
        <authorList>
            <consortium name="Ensembl"/>
        </authorList>
    </citation>
    <scope>IDENTIFICATION</scope>
</reference>
<dbReference type="KEGG" id="csem:103388064"/>
<dbReference type="InParanoid" id="A0A3P8UGI5"/>
<reference evidence="5 6" key="1">
    <citation type="journal article" date="2014" name="Nat. Genet.">
        <title>Whole-genome sequence of a flatfish provides insights into ZW sex chromosome evolution and adaptation to a benthic lifestyle.</title>
        <authorList>
            <person name="Chen S."/>
            <person name="Zhang G."/>
            <person name="Shao C."/>
            <person name="Huang Q."/>
            <person name="Liu G."/>
            <person name="Zhang P."/>
            <person name="Song W."/>
            <person name="An N."/>
            <person name="Chalopin D."/>
            <person name="Volff J.N."/>
            <person name="Hong Y."/>
            <person name="Li Q."/>
            <person name="Sha Z."/>
            <person name="Zhou H."/>
            <person name="Xie M."/>
            <person name="Yu Q."/>
            <person name="Liu Y."/>
            <person name="Xiang H."/>
            <person name="Wang N."/>
            <person name="Wu K."/>
            <person name="Yang C."/>
            <person name="Zhou Q."/>
            <person name="Liao X."/>
            <person name="Yang L."/>
            <person name="Hu Q."/>
            <person name="Zhang J."/>
            <person name="Meng L."/>
            <person name="Jin L."/>
            <person name="Tian Y."/>
            <person name="Lian J."/>
            <person name="Yang J."/>
            <person name="Miao G."/>
            <person name="Liu S."/>
            <person name="Liang Z."/>
            <person name="Yan F."/>
            <person name="Li Y."/>
            <person name="Sun B."/>
            <person name="Zhang H."/>
            <person name="Zhang J."/>
            <person name="Zhu Y."/>
            <person name="Du M."/>
            <person name="Zhao Y."/>
            <person name="Schartl M."/>
            <person name="Tang Q."/>
            <person name="Wang J."/>
        </authorList>
    </citation>
    <scope>NUCLEOTIDE SEQUENCE</scope>
</reference>
<dbReference type="OMA" id="PCECENT"/>
<dbReference type="GO" id="GO:0033299">
    <property type="term" value="P:secretion of lysosomal enzymes"/>
    <property type="evidence" value="ECO:0007669"/>
    <property type="project" value="TreeGrafter"/>
</dbReference>
<dbReference type="Gene3D" id="2.170.300.10">
    <property type="entry name" value="Tie2 ligand-binding domain superfamily"/>
    <property type="match status" value="1"/>
</dbReference>
<dbReference type="InterPro" id="IPR000742">
    <property type="entry name" value="EGF"/>
</dbReference>
<dbReference type="PANTHER" id="PTHR40446">
    <property type="entry name" value="N-ACETYLGLUCOSAMINE-1-PHOSPHODIESTER ALPHA-N-ACETYLGLUCOSAMINIDASE"/>
    <property type="match status" value="1"/>
</dbReference>
<proteinExistence type="predicted"/>
<evidence type="ECO:0000256" key="1">
    <source>
        <dbReference type="PROSITE-ProRule" id="PRU00076"/>
    </source>
</evidence>
<reference evidence="5" key="3">
    <citation type="submission" date="2025-09" db="UniProtKB">
        <authorList>
            <consortium name="Ensembl"/>
        </authorList>
    </citation>
    <scope>IDENTIFICATION</scope>
</reference>
<evidence type="ECO:0000256" key="3">
    <source>
        <dbReference type="SAM" id="SignalP"/>
    </source>
</evidence>
<feature type="chain" id="PRO_5018195295" evidence="3">
    <location>
        <begin position="29"/>
        <end position="607"/>
    </location>
</feature>
<feature type="compositionally biased region" description="Basic and acidic residues" evidence="2">
    <location>
        <begin position="582"/>
        <end position="593"/>
    </location>
</feature>
<dbReference type="GeneID" id="103388064"/>
<dbReference type="PROSITE" id="PS50026">
    <property type="entry name" value="EGF_3"/>
    <property type="match status" value="1"/>
</dbReference>
<evidence type="ECO:0000313" key="5">
    <source>
        <dbReference type="Ensembl" id="ENSCSEP00000000949.1"/>
    </source>
</evidence>
<dbReference type="InterPro" id="IPR018711">
    <property type="entry name" value="NAGPA"/>
</dbReference>
<evidence type="ECO:0000256" key="2">
    <source>
        <dbReference type="SAM" id="MobiDB-lite"/>
    </source>
</evidence>
<keyword evidence="6" id="KW-1185">Reference proteome</keyword>
<dbReference type="SMART" id="SM00181">
    <property type="entry name" value="EGF"/>
    <property type="match status" value="3"/>
</dbReference>
<dbReference type="CTD" id="51172"/>
<dbReference type="GeneTree" id="ENSGT01030000234566"/>
<dbReference type="Gene3D" id="2.10.25.10">
    <property type="entry name" value="Laminin"/>
    <property type="match status" value="1"/>
</dbReference>
<dbReference type="Pfam" id="PF09992">
    <property type="entry name" value="NAGPA"/>
    <property type="match status" value="1"/>
</dbReference>
<comment type="caution">
    <text evidence="1">Lacks conserved residue(s) required for the propagation of feature annotation.</text>
</comment>
<keyword evidence="1" id="KW-1015">Disulfide bond</keyword>
<dbReference type="RefSeq" id="XP_016893680.1">
    <property type="nucleotide sequence ID" value="XM_017038191.2"/>
</dbReference>
<evidence type="ECO:0000313" key="6">
    <source>
        <dbReference type="Proteomes" id="UP000265120"/>
    </source>
</evidence>
<name>A0A3P8UGI5_CYNSE</name>
<dbReference type="AlphaFoldDB" id="A0A3P8UGI5"/>
<keyword evidence="3" id="KW-0732">Signal</keyword>
<dbReference type="Ensembl" id="ENSCSET00000000977.1">
    <property type="protein sequence ID" value="ENSCSEP00000000949.1"/>
    <property type="gene ID" value="ENSCSEG00000000667.1"/>
</dbReference>